<keyword evidence="3" id="KW-1185">Reference proteome</keyword>
<evidence type="ECO:0000313" key="3">
    <source>
        <dbReference type="Proteomes" id="UP001500483"/>
    </source>
</evidence>
<dbReference type="SMART" id="SM00464">
    <property type="entry name" value="LON"/>
    <property type="match status" value="1"/>
</dbReference>
<sequence>MAVVTDTLPLFPLSTVLLPGADLPLHVFEARYRQLVLDLVDEVVPDRRFGVVGIRQGWEVGDDNVDSMYDVGCSARLQQVQQLPQGRYDITAEGGARFRLLQIDREAAPYLMARVEWLPDDEPDEDPRLVSRLDEAAREAHERYHGTGLRGDHYEPAAADLEPGELSYALAEDCVLSTEDRQALLAETDPLARLRLVRRLLAREAQFLRELRAVPAPFAEFAEQTSVN</sequence>
<dbReference type="InterPro" id="IPR046336">
    <property type="entry name" value="Lon_prtase_N_sf"/>
</dbReference>
<evidence type="ECO:0000313" key="2">
    <source>
        <dbReference type="EMBL" id="GAA3356089.1"/>
    </source>
</evidence>
<proteinExistence type="predicted"/>
<dbReference type="SUPFAM" id="SSF88697">
    <property type="entry name" value="PUA domain-like"/>
    <property type="match status" value="1"/>
</dbReference>
<feature type="domain" description="Lon N-terminal" evidence="1">
    <location>
        <begin position="5"/>
        <end position="205"/>
    </location>
</feature>
<evidence type="ECO:0000259" key="1">
    <source>
        <dbReference type="PROSITE" id="PS51787"/>
    </source>
</evidence>
<reference evidence="3" key="1">
    <citation type="journal article" date="2019" name="Int. J. Syst. Evol. Microbiol.">
        <title>The Global Catalogue of Microorganisms (GCM) 10K type strain sequencing project: providing services to taxonomists for standard genome sequencing and annotation.</title>
        <authorList>
            <consortium name="The Broad Institute Genomics Platform"/>
            <consortium name="The Broad Institute Genome Sequencing Center for Infectious Disease"/>
            <person name="Wu L."/>
            <person name="Ma J."/>
        </authorList>
    </citation>
    <scope>NUCLEOTIDE SEQUENCE [LARGE SCALE GENOMIC DNA]</scope>
    <source>
        <strain evidence="3">JCM 9687</strain>
    </source>
</reference>
<dbReference type="InterPro" id="IPR015947">
    <property type="entry name" value="PUA-like_sf"/>
</dbReference>
<dbReference type="Gene3D" id="1.20.58.1480">
    <property type="match status" value="1"/>
</dbReference>
<dbReference type="PANTHER" id="PTHR46732">
    <property type="entry name" value="ATP-DEPENDENT PROTEASE LA (LON) DOMAIN PROTEIN"/>
    <property type="match status" value="1"/>
</dbReference>
<gene>
    <name evidence="2" type="ORF">GCM10020366_18760</name>
</gene>
<dbReference type="PANTHER" id="PTHR46732:SF8">
    <property type="entry name" value="ATP-DEPENDENT PROTEASE LA (LON) DOMAIN PROTEIN"/>
    <property type="match status" value="1"/>
</dbReference>
<dbReference type="Pfam" id="PF02190">
    <property type="entry name" value="LON_substr_bdg"/>
    <property type="match status" value="1"/>
</dbReference>
<dbReference type="EMBL" id="BAAAYK010000038">
    <property type="protein sequence ID" value="GAA3356089.1"/>
    <property type="molecule type" value="Genomic_DNA"/>
</dbReference>
<organism evidence="2 3">
    <name type="scientific">Saccharopolyspora gregorii</name>
    <dbReference type="NCBI Taxonomy" id="33914"/>
    <lineage>
        <taxon>Bacteria</taxon>
        <taxon>Bacillati</taxon>
        <taxon>Actinomycetota</taxon>
        <taxon>Actinomycetes</taxon>
        <taxon>Pseudonocardiales</taxon>
        <taxon>Pseudonocardiaceae</taxon>
        <taxon>Saccharopolyspora</taxon>
    </lineage>
</organism>
<name>A0ABP6RKX4_9PSEU</name>
<dbReference type="PROSITE" id="PS51787">
    <property type="entry name" value="LON_N"/>
    <property type="match status" value="1"/>
</dbReference>
<accession>A0ABP6RKX4</accession>
<comment type="caution">
    <text evidence="2">The sequence shown here is derived from an EMBL/GenBank/DDBJ whole genome shotgun (WGS) entry which is preliminary data.</text>
</comment>
<protein>
    <submittedName>
        <fullName evidence="2">LON peptidase substrate-binding domain-containing protein</fullName>
    </submittedName>
</protein>
<dbReference type="Gene3D" id="2.30.130.40">
    <property type="entry name" value="LON domain-like"/>
    <property type="match status" value="1"/>
</dbReference>
<dbReference type="InterPro" id="IPR003111">
    <property type="entry name" value="Lon_prtase_N"/>
</dbReference>
<dbReference type="Proteomes" id="UP001500483">
    <property type="component" value="Unassembled WGS sequence"/>
</dbReference>